<evidence type="ECO:0000313" key="2">
    <source>
        <dbReference type="EMBL" id="KAJ8870737.1"/>
    </source>
</evidence>
<evidence type="ECO:0000313" key="3">
    <source>
        <dbReference type="Proteomes" id="UP001159363"/>
    </source>
</evidence>
<protein>
    <submittedName>
        <fullName evidence="2">Uncharacterized protein</fullName>
    </submittedName>
</protein>
<feature type="region of interest" description="Disordered" evidence="1">
    <location>
        <begin position="23"/>
        <end position="43"/>
    </location>
</feature>
<accession>A0ABQ9GEV1</accession>
<proteinExistence type="predicted"/>
<organism evidence="2 3">
    <name type="scientific">Dryococelus australis</name>
    <dbReference type="NCBI Taxonomy" id="614101"/>
    <lineage>
        <taxon>Eukaryota</taxon>
        <taxon>Metazoa</taxon>
        <taxon>Ecdysozoa</taxon>
        <taxon>Arthropoda</taxon>
        <taxon>Hexapoda</taxon>
        <taxon>Insecta</taxon>
        <taxon>Pterygota</taxon>
        <taxon>Neoptera</taxon>
        <taxon>Polyneoptera</taxon>
        <taxon>Phasmatodea</taxon>
        <taxon>Verophasmatodea</taxon>
        <taxon>Anareolatae</taxon>
        <taxon>Phasmatidae</taxon>
        <taxon>Eurycanthinae</taxon>
        <taxon>Dryococelus</taxon>
    </lineage>
</organism>
<reference evidence="2 3" key="1">
    <citation type="submission" date="2023-02" db="EMBL/GenBank/DDBJ databases">
        <title>LHISI_Scaffold_Assembly.</title>
        <authorList>
            <person name="Stuart O.P."/>
            <person name="Cleave R."/>
            <person name="Magrath M.J.L."/>
            <person name="Mikheyev A.S."/>
        </authorList>
    </citation>
    <scope>NUCLEOTIDE SEQUENCE [LARGE SCALE GENOMIC DNA]</scope>
    <source>
        <strain evidence="2">Daus_M_001</strain>
        <tissue evidence="2">Leg muscle</tissue>
    </source>
</reference>
<comment type="caution">
    <text evidence="2">The sequence shown here is derived from an EMBL/GenBank/DDBJ whole genome shotgun (WGS) entry which is preliminary data.</text>
</comment>
<dbReference type="EMBL" id="JARBHB010000012">
    <property type="protein sequence ID" value="KAJ8870737.1"/>
    <property type="molecule type" value="Genomic_DNA"/>
</dbReference>
<name>A0ABQ9GEV1_9NEOP</name>
<gene>
    <name evidence="2" type="ORF">PR048_027036</name>
</gene>
<dbReference type="Proteomes" id="UP001159363">
    <property type="component" value="Chromosome 11"/>
</dbReference>
<evidence type="ECO:0000256" key="1">
    <source>
        <dbReference type="SAM" id="MobiDB-lite"/>
    </source>
</evidence>
<sequence length="98" mass="10736">MAGTGLKVATVEVADDVDNMATLPVSRAHGPSDVAPEKNNFTNKEMELRKVRPQPPHRYTPSLQPTTPLFHVATSAVHASFYSQDVALAHALKLRRCM</sequence>
<keyword evidence="3" id="KW-1185">Reference proteome</keyword>